<dbReference type="PANTHER" id="PTHR43479:SF7">
    <property type="entry name" value="TETR-FAMILY TRANSCRIPTIONAL REGULATOR"/>
    <property type="match status" value="1"/>
</dbReference>
<reference evidence="6" key="1">
    <citation type="submission" date="2022-05" db="EMBL/GenBank/DDBJ databases">
        <authorList>
            <person name="Colautti A."/>
            <person name="Iacumin L."/>
        </authorList>
    </citation>
    <scope>NUCLEOTIDE SEQUENCE</scope>
    <source>
        <strain evidence="6">DSM 30747</strain>
    </source>
</reference>
<dbReference type="EMBL" id="JAMKBI010000012">
    <property type="protein sequence ID" value="MCZ8534650.1"/>
    <property type="molecule type" value="Genomic_DNA"/>
</dbReference>
<dbReference type="PANTHER" id="PTHR43479">
    <property type="entry name" value="ACREF/ENVCD OPERON REPRESSOR-RELATED"/>
    <property type="match status" value="1"/>
</dbReference>
<dbReference type="Proteomes" id="UP001152172">
    <property type="component" value="Unassembled WGS sequence"/>
</dbReference>
<dbReference type="Pfam" id="PF14278">
    <property type="entry name" value="TetR_C_8"/>
    <property type="match status" value="1"/>
</dbReference>
<dbReference type="RefSeq" id="WP_269922780.1">
    <property type="nucleotide sequence ID" value="NZ_JAMKBI010000012.1"/>
</dbReference>
<evidence type="ECO:0000259" key="5">
    <source>
        <dbReference type="PROSITE" id="PS50977"/>
    </source>
</evidence>
<keyword evidence="7" id="KW-1185">Reference proteome</keyword>
<evidence type="ECO:0000256" key="1">
    <source>
        <dbReference type="ARBA" id="ARBA00022491"/>
    </source>
</evidence>
<dbReference type="GO" id="GO:0003677">
    <property type="term" value="F:DNA binding"/>
    <property type="evidence" value="ECO:0007669"/>
    <property type="project" value="UniProtKB-UniRule"/>
</dbReference>
<accession>A0A9X3LAZ1</accession>
<organism evidence="6 7">
    <name type="scientific">Psychrobacillus psychrodurans</name>
    <dbReference type="NCBI Taxonomy" id="126157"/>
    <lineage>
        <taxon>Bacteria</taxon>
        <taxon>Bacillati</taxon>
        <taxon>Bacillota</taxon>
        <taxon>Bacilli</taxon>
        <taxon>Bacillales</taxon>
        <taxon>Bacillaceae</taxon>
        <taxon>Psychrobacillus</taxon>
    </lineage>
</organism>
<protein>
    <submittedName>
        <fullName evidence="6">TetR/AcrR family transcriptional regulator</fullName>
    </submittedName>
</protein>
<dbReference type="SUPFAM" id="SSF46689">
    <property type="entry name" value="Homeodomain-like"/>
    <property type="match status" value="1"/>
</dbReference>
<comment type="caution">
    <text evidence="6">The sequence shown here is derived from an EMBL/GenBank/DDBJ whole genome shotgun (WGS) entry which is preliminary data.</text>
</comment>
<feature type="domain" description="HTH tetR-type" evidence="5">
    <location>
        <begin position="9"/>
        <end position="69"/>
    </location>
</feature>
<dbReference type="AlphaFoldDB" id="A0A9X3LAZ1"/>
<proteinExistence type="predicted"/>
<dbReference type="InterPro" id="IPR009057">
    <property type="entry name" value="Homeodomain-like_sf"/>
</dbReference>
<keyword evidence="4" id="KW-0812">Transmembrane</keyword>
<feature type="transmembrane region" description="Helical" evidence="4">
    <location>
        <begin position="150"/>
        <end position="168"/>
    </location>
</feature>
<dbReference type="InterPro" id="IPR001647">
    <property type="entry name" value="HTH_TetR"/>
</dbReference>
<dbReference type="InterPro" id="IPR050624">
    <property type="entry name" value="HTH-type_Tx_Regulator"/>
</dbReference>
<keyword evidence="2 3" id="KW-0238">DNA-binding</keyword>
<keyword evidence="1" id="KW-0678">Repressor</keyword>
<name>A0A9X3LAZ1_9BACI</name>
<gene>
    <name evidence="6" type="ORF">M9R61_15205</name>
</gene>
<evidence type="ECO:0000256" key="3">
    <source>
        <dbReference type="PROSITE-ProRule" id="PRU00335"/>
    </source>
</evidence>
<sequence length="192" mass="22900">MRAKDLRVVKTKKAIYQALTHLLKDKRLTDIKVSELCREASINRGTFYFHYEEVGDVFKEFFEEVIVDLEESYKEPYKYISASQLKTSAFKNLDPKTVRIFHHVKKYEDFYRIILSDNVSTTYYYMFFDAIRSNFMEDSKIGKYDESKKFVYSFMTNAIIGLIIEWYRNDFEESVDVMNLHLVETLNVTTGR</sequence>
<evidence type="ECO:0000256" key="4">
    <source>
        <dbReference type="SAM" id="Phobius"/>
    </source>
</evidence>
<dbReference type="PROSITE" id="PS50977">
    <property type="entry name" value="HTH_TETR_2"/>
    <property type="match status" value="1"/>
</dbReference>
<evidence type="ECO:0000313" key="7">
    <source>
        <dbReference type="Proteomes" id="UP001152172"/>
    </source>
</evidence>
<feature type="DNA-binding region" description="H-T-H motif" evidence="3">
    <location>
        <begin position="32"/>
        <end position="51"/>
    </location>
</feature>
<evidence type="ECO:0000313" key="6">
    <source>
        <dbReference type="EMBL" id="MCZ8534650.1"/>
    </source>
</evidence>
<dbReference type="InterPro" id="IPR039532">
    <property type="entry name" value="TetR_C_Firmicutes"/>
</dbReference>
<dbReference type="Gene3D" id="1.10.357.10">
    <property type="entry name" value="Tetracycline Repressor, domain 2"/>
    <property type="match status" value="1"/>
</dbReference>
<evidence type="ECO:0000256" key="2">
    <source>
        <dbReference type="ARBA" id="ARBA00023125"/>
    </source>
</evidence>
<keyword evidence="4" id="KW-1133">Transmembrane helix</keyword>
<keyword evidence="4" id="KW-0472">Membrane</keyword>